<organism evidence="2 3">
    <name type="scientific">Eiseniibacteriota bacterium</name>
    <dbReference type="NCBI Taxonomy" id="2212470"/>
    <lineage>
        <taxon>Bacteria</taxon>
        <taxon>Candidatus Eiseniibacteriota</taxon>
    </lineage>
</organism>
<feature type="compositionally biased region" description="Pro residues" evidence="1">
    <location>
        <begin position="84"/>
        <end position="94"/>
    </location>
</feature>
<proteinExistence type="predicted"/>
<feature type="region of interest" description="Disordered" evidence="1">
    <location>
        <begin position="74"/>
        <end position="94"/>
    </location>
</feature>
<feature type="compositionally biased region" description="Basic and acidic residues" evidence="1">
    <location>
        <begin position="10"/>
        <end position="21"/>
    </location>
</feature>
<evidence type="ECO:0000313" key="2">
    <source>
        <dbReference type="EMBL" id="MBU2691739.1"/>
    </source>
</evidence>
<dbReference type="AlphaFoldDB" id="A0A948RY57"/>
<dbReference type="Proteomes" id="UP000777784">
    <property type="component" value="Unassembled WGS sequence"/>
</dbReference>
<dbReference type="EMBL" id="JAHJDP010000074">
    <property type="protein sequence ID" value="MBU2691739.1"/>
    <property type="molecule type" value="Genomic_DNA"/>
</dbReference>
<name>A0A948RY57_UNCEI</name>
<gene>
    <name evidence="2" type="ORF">KJ970_12505</name>
</gene>
<feature type="region of interest" description="Disordered" evidence="1">
    <location>
        <begin position="1"/>
        <end position="21"/>
    </location>
</feature>
<comment type="caution">
    <text evidence="2">The sequence shown here is derived from an EMBL/GenBank/DDBJ whole genome shotgun (WGS) entry which is preliminary data.</text>
</comment>
<sequence length="94" mass="10144">MDKPGPQSPSDRDLSVIHRESDPGIACRIVERLQTRGGLTSISPYPALSHEILVFQKDAGSAEHLIHQFLTDYETGVEPADPASDPPESPPAEA</sequence>
<protein>
    <submittedName>
        <fullName evidence="2">Uncharacterized protein</fullName>
    </submittedName>
</protein>
<evidence type="ECO:0000313" key="3">
    <source>
        <dbReference type="Proteomes" id="UP000777784"/>
    </source>
</evidence>
<reference evidence="2" key="1">
    <citation type="submission" date="2021-05" db="EMBL/GenBank/DDBJ databases">
        <title>Energy efficiency and biological interactions define the core microbiome of deep oligotrophic groundwater.</title>
        <authorList>
            <person name="Mehrshad M."/>
            <person name="Lopez-Fernandez M."/>
            <person name="Bell E."/>
            <person name="Bernier-Latmani R."/>
            <person name="Bertilsson S."/>
            <person name="Dopson M."/>
        </authorList>
    </citation>
    <scope>NUCLEOTIDE SEQUENCE</scope>
    <source>
        <strain evidence="2">Modern_marine.mb.64</strain>
    </source>
</reference>
<accession>A0A948RY57</accession>
<evidence type="ECO:0000256" key="1">
    <source>
        <dbReference type="SAM" id="MobiDB-lite"/>
    </source>
</evidence>